<gene>
    <name evidence="1" type="ORF">GNP94_22190</name>
</gene>
<name>A0ABW9T6F2_9BACL</name>
<dbReference type="Proteomes" id="UP000435177">
    <property type="component" value="Unassembled WGS sequence"/>
</dbReference>
<keyword evidence="2" id="KW-1185">Reference proteome</keyword>
<evidence type="ECO:0000313" key="1">
    <source>
        <dbReference type="EMBL" id="MUG68684.1"/>
    </source>
</evidence>
<reference evidence="1 2" key="1">
    <citation type="submission" date="2019-11" db="EMBL/GenBank/DDBJ databases">
        <title>Draft genome sequences of five Paenibacillus species of dairy origin.</title>
        <authorList>
            <person name="Olajide A.M."/>
            <person name="Chen S."/>
            <person name="Lapointe G."/>
        </authorList>
    </citation>
    <scope>NUCLEOTIDE SEQUENCE [LARGE SCALE GENOMIC DNA]</scope>
    <source>
        <strain evidence="1 2">3CS1</strain>
    </source>
</reference>
<evidence type="ECO:0000313" key="2">
    <source>
        <dbReference type="Proteomes" id="UP000435177"/>
    </source>
</evidence>
<organism evidence="1 2">
    <name type="scientific">Paenibacillus campinasensis</name>
    <dbReference type="NCBI Taxonomy" id="66347"/>
    <lineage>
        <taxon>Bacteria</taxon>
        <taxon>Bacillati</taxon>
        <taxon>Bacillota</taxon>
        <taxon>Bacilli</taxon>
        <taxon>Bacillales</taxon>
        <taxon>Paenibacillaceae</taxon>
        <taxon>Paenibacillus</taxon>
    </lineage>
</organism>
<dbReference type="EMBL" id="WOAA01000031">
    <property type="protein sequence ID" value="MUG68684.1"/>
    <property type="molecule type" value="Genomic_DNA"/>
</dbReference>
<proteinExistence type="predicted"/>
<sequence>MRMEEYMSHKYISMLFLFTAASLIWLNTAGYADPAGPGANSEDNAGYSVLKLKEPVFPNVPKDWHVIVKTSENCFTLCYVNARGDQLIFTLDECNRRPATSLQHTKSTTVNRTTYYYDPWISSQRGWMVRWNKGDVYFEMNSFSLNVPEMIRIAETVSAQVVD</sequence>
<accession>A0ABW9T6F2</accession>
<protein>
    <submittedName>
        <fullName evidence="1">DUF4367 domain-containing protein</fullName>
    </submittedName>
</protein>
<comment type="caution">
    <text evidence="1">The sequence shown here is derived from an EMBL/GenBank/DDBJ whole genome shotgun (WGS) entry which is preliminary data.</text>
</comment>